<comment type="caution">
    <text evidence="1">The sequence shown here is derived from an EMBL/GenBank/DDBJ whole genome shotgun (WGS) entry which is preliminary data.</text>
</comment>
<name>A0ABQ5HAH5_9ASTR</name>
<reference evidence="1" key="2">
    <citation type="submission" date="2022-01" db="EMBL/GenBank/DDBJ databases">
        <authorList>
            <person name="Yamashiro T."/>
            <person name="Shiraishi A."/>
            <person name="Satake H."/>
            <person name="Nakayama K."/>
        </authorList>
    </citation>
    <scope>NUCLEOTIDE SEQUENCE</scope>
</reference>
<gene>
    <name evidence="1" type="ORF">Tco_1066581</name>
</gene>
<accession>A0ABQ5HAH5</accession>
<sequence>MYSGTNEAELSPSWHIYWERHRWPVVSRVVVAAAVVKVEDGSAHFSANIEFVYLFFRYLLEQQGVVENDVRKLLNGAHNLRESESLCVRRHDNDHVVTLHQQPSTIRMDASNNHLSAGTWPNGQNISNPTFISMTMDAVTSNQNLNPITTNSHSNNQKVSSPDKLQESMISLLRTTTNHDTHTTPSSSSLPTEFIRHVGGLPKINGLSKRQGLPSYMTIL</sequence>
<keyword evidence="2" id="KW-1185">Reference proteome</keyword>
<dbReference type="EMBL" id="BQNB010019396">
    <property type="protein sequence ID" value="GJT84864.1"/>
    <property type="molecule type" value="Genomic_DNA"/>
</dbReference>
<proteinExistence type="predicted"/>
<evidence type="ECO:0000313" key="2">
    <source>
        <dbReference type="Proteomes" id="UP001151760"/>
    </source>
</evidence>
<protein>
    <submittedName>
        <fullName evidence="1">Uncharacterized protein</fullName>
    </submittedName>
</protein>
<dbReference type="Proteomes" id="UP001151760">
    <property type="component" value="Unassembled WGS sequence"/>
</dbReference>
<evidence type="ECO:0000313" key="1">
    <source>
        <dbReference type="EMBL" id="GJT84864.1"/>
    </source>
</evidence>
<organism evidence="1 2">
    <name type="scientific">Tanacetum coccineum</name>
    <dbReference type="NCBI Taxonomy" id="301880"/>
    <lineage>
        <taxon>Eukaryota</taxon>
        <taxon>Viridiplantae</taxon>
        <taxon>Streptophyta</taxon>
        <taxon>Embryophyta</taxon>
        <taxon>Tracheophyta</taxon>
        <taxon>Spermatophyta</taxon>
        <taxon>Magnoliopsida</taxon>
        <taxon>eudicotyledons</taxon>
        <taxon>Gunneridae</taxon>
        <taxon>Pentapetalae</taxon>
        <taxon>asterids</taxon>
        <taxon>campanulids</taxon>
        <taxon>Asterales</taxon>
        <taxon>Asteraceae</taxon>
        <taxon>Asteroideae</taxon>
        <taxon>Anthemideae</taxon>
        <taxon>Anthemidinae</taxon>
        <taxon>Tanacetum</taxon>
    </lineage>
</organism>
<reference evidence="1" key="1">
    <citation type="journal article" date="2022" name="Int. J. Mol. Sci.">
        <title>Draft Genome of Tanacetum Coccineum: Genomic Comparison of Closely Related Tanacetum-Family Plants.</title>
        <authorList>
            <person name="Yamashiro T."/>
            <person name="Shiraishi A."/>
            <person name="Nakayama K."/>
            <person name="Satake H."/>
        </authorList>
    </citation>
    <scope>NUCLEOTIDE SEQUENCE</scope>
</reference>